<keyword evidence="2" id="KW-1185">Reference proteome</keyword>
<dbReference type="EMBL" id="JABVBA010000007">
    <property type="protein sequence ID" value="NVF11884.1"/>
    <property type="molecule type" value="Genomic_DNA"/>
</dbReference>
<organism evidence="1 2">
    <name type="scientific">Anaerococcus faecalis</name>
    <dbReference type="NCBI Taxonomy" id="2742993"/>
    <lineage>
        <taxon>Bacteria</taxon>
        <taxon>Bacillati</taxon>
        <taxon>Bacillota</taxon>
        <taxon>Tissierellia</taxon>
        <taxon>Tissierellales</taxon>
        <taxon>Peptoniphilaceae</taxon>
        <taxon>Anaerococcus</taxon>
    </lineage>
</organism>
<dbReference type="Proteomes" id="UP000540919">
    <property type="component" value="Unassembled WGS sequence"/>
</dbReference>
<proteinExistence type="predicted"/>
<evidence type="ECO:0000313" key="1">
    <source>
        <dbReference type="EMBL" id="NVF11884.1"/>
    </source>
</evidence>
<protein>
    <submittedName>
        <fullName evidence="1">Phage tail protein</fullName>
    </submittedName>
</protein>
<comment type="caution">
    <text evidence="1">The sequence shown here is derived from an EMBL/GenBank/DDBJ whole genome shotgun (WGS) entry which is preliminary data.</text>
</comment>
<gene>
    <name evidence="1" type="ORF">HV819_07820</name>
</gene>
<sequence length="589" mass="63844">MERLLADAQKITGVKYDINNLSDVYQAIHAIQGKLNITGTTAKEAEQTLSGSFSSMKASAQDFLGNLALGENIGPSLRNLGSTTKTFLLGNLLPMVGNIFKQLPNVASEGFNLLAQKFTIFKKLGELLSPAIEKFKSAFDGLMEKMQPFISSVGNVLKPILEGLALVIGKVLSEGITILSNAFNGLGLVIQVLTPIFNFLGEVFNKILGFVEPIVFKITEFTSHLLDNKVVMEVLGQTFNIVWTAIQSLMTVVWEVIGVVIGDIKNWFNSMGVDGNTLKSIMDFVWQGIMQAITVAKGIIAGAIKVIGSVFTFLGNHSGVLKTILLAVWSAIKTAIKIAAGIIVGVVNTIVAKFNTLKSAANILLGALRGAWNGIISAISSAKARISGIIDRIKGIFNSLGSINLFSAGKAVIDGFLRGLKHAFGAVKDFVGGIADWIKSHKGPISYDRKLLIPAGKAIIGGLNKSMVESFKDVKSNVLSMAGEIYDGFDIKVKPLNLSPDISSLDKNILDKKLDSNLDFKAYSEYKANRDSKLESMLLDILSLLKILTEKDDDVYIDGEKVSVMLGRKIDEYKKKKDLYENRRMGVVI</sequence>
<accession>A0ABX2NB16</accession>
<name>A0ABX2NB16_9FIRM</name>
<evidence type="ECO:0000313" key="2">
    <source>
        <dbReference type="Proteomes" id="UP000540919"/>
    </source>
</evidence>
<reference evidence="1 2" key="1">
    <citation type="submission" date="2020-06" db="EMBL/GenBank/DDBJ databases">
        <title>Anaerococcus sp. nov., isolated form swine feces.</title>
        <authorList>
            <person name="Yu S."/>
        </authorList>
    </citation>
    <scope>NUCLEOTIDE SEQUENCE [LARGE SCALE GENOMIC DNA]</scope>
    <source>
        <strain evidence="1 2">AGMB00486</strain>
    </source>
</reference>